<dbReference type="InterPro" id="IPR002200">
    <property type="entry name" value="Elicitin"/>
</dbReference>
<evidence type="ECO:0000313" key="10">
    <source>
        <dbReference type="Proteomes" id="UP000030762"/>
    </source>
</evidence>
<evidence type="ECO:0000256" key="2">
    <source>
        <dbReference type="ARBA" id="ARBA00009544"/>
    </source>
</evidence>
<evidence type="ECO:0000256" key="4">
    <source>
        <dbReference type="ARBA" id="ARBA00022978"/>
    </source>
</evidence>
<dbReference type="EMBL" id="JH767181">
    <property type="protein sequence ID" value="EQC29778.1"/>
    <property type="molecule type" value="Genomic_DNA"/>
</dbReference>
<feature type="chain" id="PRO_5004570552" description="Elicitin" evidence="8">
    <location>
        <begin position="18"/>
        <end position="177"/>
    </location>
</feature>
<gene>
    <name evidence="9" type="ORF">SDRG_12549</name>
</gene>
<evidence type="ECO:0000256" key="8">
    <source>
        <dbReference type="SAM" id="SignalP"/>
    </source>
</evidence>
<accession>T0RC33</accession>
<dbReference type="Proteomes" id="UP000030762">
    <property type="component" value="Unassembled WGS sequence"/>
</dbReference>
<dbReference type="InterPro" id="IPR036470">
    <property type="entry name" value="Elicitin_sf"/>
</dbReference>
<organism evidence="9 10">
    <name type="scientific">Saprolegnia diclina (strain VS20)</name>
    <dbReference type="NCBI Taxonomy" id="1156394"/>
    <lineage>
        <taxon>Eukaryota</taxon>
        <taxon>Sar</taxon>
        <taxon>Stramenopiles</taxon>
        <taxon>Oomycota</taxon>
        <taxon>Saprolegniomycetes</taxon>
        <taxon>Saprolegniales</taxon>
        <taxon>Saprolegniaceae</taxon>
        <taxon>Saprolegnia</taxon>
    </lineage>
</organism>
<evidence type="ECO:0000256" key="1">
    <source>
        <dbReference type="ARBA" id="ARBA00004613"/>
    </source>
</evidence>
<dbReference type="GO" id="GO:0005576">
    <property type="term" value="C:extracellular region"/>
    <property type="evidence" value="ECO:0007669"/>
    <property type="project" value="UniProtKB-SubCell"/>
</dbReference>
<name>T0RC33_SAPDV</name>
<evidence type="ECO:0000313" key="9">
    <source>
        <dbReference type="EMBL" id="EQC29778.1"/>
    </source>
</evidence>
<dbReference type="RefSeq" id="XP_008616844.1">
    <property type="nucleotide sequence ID" value="XM_008618622.1"/>
</dbReference>
<keyword evidence="8" id="KW-0732">Signal</keyword>
<dbReference type="AlphaFoldDB" id="T0RC33"/>
<keyword evidence="4 6" id="KW-0928">Hypersensitive response elicitation</keyword>
<dbReference type="OrthoDB" id="10437340at2759"/>
<dbReference type="InParanoid" id="T0RC33"/>
<keyword evidence="5 6" id="KW-1015">Disulfide bond</keyword>
<dbReference type="Pfam" id="PF00964">
    <property type="entry name" value="Elicitin"/>
    <property type="match status" value="1"/>
</dbReference>
<sequence length="177" mass="17372">MRTTALLAFAAVAAAHGGNHTDAPAAACTEAQTANVTKWFTAPIEPGCTAALATIKSPLQLIANITDADLLKVCGNKACMTYIHAGIDSLPNCVATVGATSGNANAALDAAHDKCHDLMKSGDSHSSGSKSTGAPAITTVPGAAGNKTTPAPTAPSAAAATTLSVVAMTAVAAAMMQ</sequence>
<evidence type="ECO:0000256" key="3">
    <source>
        <dbReference type="ARBA" id="ARBA00022525"/>
    </source>
</evidence>
<evidence type="ECO:0000256" key="5">
    <source>
        <dbReference type="ARBA" id="ARBA00023157"/>
    </source>
</evidence>
<comment type="subcellular location">
    <subcellularLocation>
        <location evidence="1 6">Secreted</location>
    </subcellularLocation>
</comment>
<evidence type="ECO:0000256" key="6">
    <source>
        <dbReference type="RuleBase" id="RU368111"/>
    </source>
</evidence>
<protein>
    <recommendedName>
        <fullName evidence="6">Elicitin</fullName>
    </recommendedName>
</protein>
<dbReference type="VEuPathDB" id="FungiDB:SDRG_12549"/>
<dbReference type="Gene3D" id="1.10.239.10">
    <property type="entry name" value="Elicitin domain"/>
    <property type="match status" value="1"/>
</dbReference>
<feature type="region of interest" description="Disordered" evidence="7">
    <location>
        <begin position="119"/>
        <end position="156"/>
    </location>
</feature>
<reference evidence="9 10" key="1">
    <citation type="submission" date="2012-04" db="EMBL/GenBank/DDBJ databases">
        <title>The Genome Sequence of Saprolegnia declina VS20.</title>
        <authorList>
            <consortium name="The Broad Institute Genome Sequencing Platform"/>
            <person name="Russ C."/>
            <person name="Nusbaum C."/>
            <person name="Tyler B."/>
            <person name="van West P."/>
            <person name="Dieguez-Uribeondo J."/>
            <person name="de Bruijn I."/>
            <person name="Tripathy S."/>
            <person name="Jiang R."/>
            <person name="Young S.K."/>
            <person name="Zeng Q."/>
            <person name="Gargeya S."/>
            <person name="Fitzgerald M."/>
            <person name="Haas B."/>
            <person name="Abouelleil A."/>
            <person name="Alvarado L."/>
            <person name="Arachchi H.M."/>
            <person name="Berlin A."/>
            <person name="Chapman S.B."/>
            <person name="Goldberg J."/>
            <person name="Griggs A."/>
            <person name="Gujja S."/>
            <person name="Hansen M."/>
            <person name="Howarth C."/>
            <person name="Imamovic A."/>
            <person name="Larimer J."/>
            <person name="McCowen C."/>
            <person name="Montmayeur A."/>
            <person name="Murphy C."/>
            <person name="Neiman D."/>
            <person name="Pearson M."/>
            <person name="Priest M."/>
            <person name="Roberts A."/>
            <person name="Saif S."/>
            <person name="Shea T."/>
            <person name="Sisk P."/>
            <person name="Sykes S."/>
            <person name="Wortman J."/>
            <person name="Nusbaum C."/>
            <person name="Birren B."/>
        </authorList>
    </citation>
    <scope>NUCLEOTIDE SEQUENCE [LARGE SCALE GENOMIC DNA]</scope>
    <source>
        <strain evidence="9 10">VS20</strain>
    </source>
</reference>
<keyword evidence="10" id="KW-1185">Reference proteome</keyword>
<evidence type="ECO:0000256" key="7">
    <source>
        <dbReference type="SAM" id="MobiDB-lite"/>
    </source>
</evidence>
<comment type="function">
    <text evidence="6">Induces local and distal defense responses (incompatible hypersensitive reaction) in plants from the solanaceae and cruciferae families. Elicits leaf necrosis and causes the accumulation of pathogenesis-related proteins. Might interact with the lipidic molecules of the plasma membrane.</text>
</comment>
<keyword evidence="3 6" id="KW-0964">Secreted</keyword>
<proteinExistence type="inferred from homology"/>
<dbReference type="GeneID" id="19953276"/>
<feature type="signal peptide" evidence="8">
    <location>
        <begin position="1"/>
        <end position="17"/>
    </location>
</feature>
<dbReference type="GO" id="GO:0052040">
    <property type="term" value="P:symbiont-mediated perturbation of host programmed cell death"/>
    <property type="evidence" value="ECO:0007669"/>
    <property type="project" value="UniProtKB-UniRule"/>
</dbReference>
<comment type="similarity">
    <text evidence="2 6">Belongs to the elicitin family.</text>
</comment>